<evidence type="ECO:0000259" key="4">
    <source>
        <dbReference type="Pfam" id="PF22624"/>
    </source>
</evidence>
<dbReference type="GO" id="GO:0000287">
    <property type="term" value="F:magnesium ion binding"/>
    <property type="evidence" value="ECO:0007669"/>
    <property type="project" value="InterPro"/>
</dbReference>
<dbReference type="Pfam" id="PF01648">
    <property type="entry name" value="ACPS"/>
    <property type="match status" value="1"/>
</dbReference>
<reference evidence="5" key="1">
    <citation type="submission" date="2021-01" db="UniProtKB">
        <authorList>
            <consortium name="EnsemblPlants"/>
        </authorList>
    </citation>
    <scope>IDENTIFICATION</scope>
</reference>
<dbReference type="InterPro" id="IPR055066">
    <property type="entry name" value="AASDHPPT_N"/>
</dbReference>
<dbReference type="GO" id="GO:0008897">
    <property type="term" value="F:holo-[acyl-carrier-protein] synthase activity"/>
    <property type="evidence" value="ECO:0007669"/>
    <property type="project" value="UniProtKB-EC"/>
</dbReference>
<evidence type="ECO:0000313" key="5">
    <source>
        <dbReference type="EnsemblPlants" id="Kaladp0059s0087.2.v1.1"/>
    </source>
</evidence>
<name>A0A7N0UA72_KALFE</name>
<proteinExistence type="predicted"/>
<evidence type="ECO:0000259" key="3">
    <source>
        <dbReference type="Pfam" id="PF01648"/>
    </source>
</evidence>
<dbReference type="Gramene" id="Kaladp0059s0087.2.v1.1">
    <property type="protein sequence ID" value="Kaladp0059s0087.2.v1.1"/>
    <property type="gene ID" value="Kaladp0059s0087.v1.1"/>
</dbReference>
<dbReference type="AlphaFoldDB" id="A0A7N0UA72"/>
<dbReference type="Pfam" id="PF22624">
    <property type="entry name" value="AASDHPPT_N"/>
    <property type="match status" value="1"/>
</dbReference>
<dbReference type="PANTHER" id="PTHR12215">
    <property type="entry name" value="PHOSPHOPANTETHEINE TRANSFERASE"/>
    <property type="match status" value="1"/>
</dbReference>
<evidence type="ECO:0000256" key="2">
    <source>
        <dbReference type="ARBA" id="ARBA00022679"/>
    </source>
</evidence>
<dbReference type="SUPFAM" id="SSF56214">
    <property type="entry name" value="4'-phosphopantetheinyl transferase"/>
    <property type="match status" value="2"/>
</dbReference>
<dbReference type="EnsemblPlants" id="Kaladp0059s0087.2.v1.1">
    <property type="protein sequence ID" value="Kaladp0059s0087.2.v1.1"/>
    <property type="gene ID" value="Kaladp0059s0087.v1.1"/>
</dbReference>
<dbReference type="InterPro" id="IPR050559">
    <property type="entry name" value="P-Pant_transferase_sf"/>
</dbReference>
<accession>A0A7N0UA72</accession>
<dbReference type="GO" id="GO:0019878">
    <property type="term" value="P:lysine biosynthetic process via aminoadipic acid"/>
    <property type="evidence" value="ECO:0007669"/>
    <property type="project" value="TreeGrafter"/>
</dbReference>
<feature type="domain" description="4'-phosphopantetheinyl transferase N-terminal" evidence="4">
    <location>
        <begin position="54"/>
        <end position="142"/>
    </location>
</feature>
<dbReference type="PANTHER" id="PTHR12215:SF15">
    <property type="entry name" value="4'-PHOSPHOPANTETHEINYL TRANSFERASE SUPERFAMILY-RELATED"/>
    <property type="match status" value="1"/>
</dbReference>
<keyword evidence="6" id="KW-1185">Reference proteome</keyword>
<dbReference type="FunFam" id="3.90.470.20:FF:000010">
    <property type="entry name" value="L-aminoadipate-semialdehyde dehydrogenase-phosphopantetheinyl transferase"/>
    <property type="match status" value="1"/>
</dbReference>
<dbReference type="EC" id="2.7.8.7" evidence="1"/>
<evidence type="ECO:0000313" key="6">
    <source>
        <dbReference type="Proteomes" id="UP000594263"/>
    </source>
</evidence>
<dbReference type="Proteomes" id="UP000594263">
    <property type="component" value="Unplaced"/>
</dbReference>
<organism evidence="5 6">
    <name type="scientific">Kalanchoe fedtschenkoi</name>
    <name type="common">Lavender scallops</name>
    <name type="synonym">South American air plant</name>
    <dbReference type="NCBI Taxonomy" id="63787"/>
    <lineage>
        <taxon>Eukaryota</taxon>
        <taxon>Viridiplantae</taxon>
        <taxon>Streptophyta</taxon>
        <taxon>Embryophyta</taxon>
        <taxon>Tracheophyta</taxon>
        <taxon>Spermatophyta</taxon>
        <taxon>Magnoliopsida</taxon>
        <taxon>eudicotyledons</taxon>
        <taxon>Gunneridae</taxon>
        <taxon>Pentapetalae</taxon>
        <taxon>Saxifragales</taxon>
        <taxon>Crassulaceae</taxon>
        <taxon>Kalanchoe</taxon>
    </lineage>
</organism>
<dbReference type="InterPro" id="IPR008278">
    <property type="entry name" value="4-PPantetheinyl_Trfase_dom"/>
</dbReference>
<evidence type="ECO:0000256" key="1">
    <source>
        <dbReference type="ARBA" id="ARBA00013172"/>
    </source>
</evidence>
<sequence>MLSVCFKGRIGMRIGCLHRSISAPPLVHVQTPSPGETHLWYILPGEVKSASLLDQYFQHLSPCEKENISSMGTEQLKKSALLARTLVRTTIARYQINSEISPSSLKFRKNIYGKPEVDWQHGDNRNQSALHFNLSHTSSLIACGVTSDSPIGIDVEEIQRRLTRDILSFACRYFTPDEVEYLSAISDSEVQKRELLKLWTIKVSEILVEPVDPGDTNLPRNWQFKLLELAGSHYAAICTETNTVEGGSRLRKLKVWKTIPFVEDECVSGTNAAVEIV</sequence>
<feature type="domain" description="4'-phosphopantetheinyl transferase" evidence="3">
    <location>
        <begin position="150"/>
        <end position="202"/>
    </location>
</feature>
<keyword evidence="2" id="KW-0808">Transferase</keyword>
<protein>
    <recommendedName>
        <fullName evidence="1">holo-[acyl-carrier-protein] synthase</fullName>
        <ecNumber evidence="1">2.7.8.7</ecNumber>
    </recommendedName>
</protein>
<dbReference type="Gene3D" id="3.90.470.20">
    <property type="entry name" value="4'-phosphopantetheinyl transferase domain"/>
    <property type="match status" value="1"/>
</dbReference>
<dbReference type="GO" id="GO:0005829">
    <property type="term" value="C:cytosol"/>
    <property type="evidence" value="ECO:0007669"/>
    <property type="project" value="TreeGrafter"/>
</dbReference>
<dbReference type="InterPro" id="IPR037143">
    <property type="entry name" value="4-PPantetheinyl_Trfase_dom_sf"/>
</dbReference>